<organism evidence="1 2">
    <name type="scientific">Aspergillus ibericus CBS 121593</name>
    <dbReference type="NCBI Taxonomy" id="1448316"/>
    <lineage>
        <taxon>Eukaryota</taxon>
        <taxon>Fungi</taxon>
        <taxon>Dikarya</taxon>
        <taxon>Ascomycota</taxon>
        <taxon>Pezizomycotina</taxon>
        <taxon>Eurotiomycetes</taxon>
        <taxon>Eurotiomycetidae</taxon>
        <taxon>Eurotiales</taxon>
        <taxon>Aspergillaceae</taxon>
        <taxon>Aspergillus</taxon>
        <taxon>Aspergillus subgen. Circumdati</taxon>
    </lineage>
</organism>
<protein>
    <submittedName>
        <fullName evidence="1">Uncharacterized protein</fullName>
    </submittedName>
</protein>
<sequence>MHQQLYPTTETIQFCIDAKHYFVSAAIPSSPTHDGLIRAIADAGNDILIADYCEVADPGSILLLGNNMMASMLHFRVLGYYRDHVRLRLPDGIYGSRMTDLTAHRYIDLGLFFAVAAAQVWTGEQINEAEYTVLSIACTLIHDLVDLRSDGSRKQRENVVLRGGRGNLCKYLDRMVCDCLKTVSVTVQMNTTCAVVVMAFCNWAVMSSHHKVCEVSGQIREVTRYGKCKYGSGDDRRGYEELVAALEEFGTLGEEGPSVGMTRAELDVVHFEWTGSTDIFPLQCPKRDIVGLSVFLFQG</sequence>
<dbReference type="Proteomes" id="UP000249402">
    <property type="component" value="Unassembled WGS sequence"/>
</dbReference>
<dbReference type="GeneID" id="37227177"/>
<dbReference type="OrthoDB" id="4360110at2759"/>
<dbReference type="AlphaFoldDB" id="A0A395GM42"/>
<dbReference type="RefSeq" id="XP_025570909.1">
    <property type="nucleotide sequence ID" value="XM_025722312.1"/>
</dbReference>
<accession>A0A395GM42</accession>
<evidence type="ECO:0000313" key="2">
    <source>
        <dbReference type="Proteomes" id="UP000249402"/>
    </source>
</evidence>
<proteinExistence type="predicted"/>
<reference evidence="1 2" key="1">
    <citation type="submission" date="2018-02" db="EMBL/GenBank/DDBJ databases">
        <title>The genomes of Aspergillus section Nigri reveals drivers in fungal speciation.</title>
        <authorList>
            <consortium name="DOE Joint Genome Institute"/>
            <person name="Vesth T.C."/>
            <person name="Nybo J."/>
            <person name="Theobald S."/>
            <person name="Brandl J."/>
            <person name="Frisvad J.C."/>
            <person name="Nielsen K.F."/>
            <person name="Lyhne E.K."/>
            <person name="Kogle M.E."/>
            <person name="Kuo A."/>
            <person name="Riley R."/>
            <person name="Clum A."/>
            <person name="Nolan M."/>
            <person name="Lipzen A."/>
            <person name="Salamov A."/>
            <person name="Henrissat B."/>
            <person name="Wiebenga A."/>
            <person name="De vries R.P."/>
            <person name="Grigoriev I.V."/>
            <person name="Mortensen U.H."/>
            <person name="Andersen M.R."/>
            <person name="Baker S.E."/>
        </authorList>
    </citation>
    <scope>NUCLEOTIDE SEQUENCE [LARGE SCALE GENOMIC DNA]</scope>
    <source>
        <strain evidence="1 2">CBS 121593</strain>
    </source>
</reference>
<gene>
    <name evidence="1" type="ORF">BO80DRAFT_458885</name>
</gene>
<evidence type="ECO:0000313" key="1">
    <source>
        <dbReference type="EMBL" id="RAK96581.1"/>
    </source>
</evidence>
<dbReference type="VEuPathDB" id="FungiDB:BO80DRAFT_458885"/>
<keyword evidence="2" id="KW-1185">Reference proteome</keyword>
<name>A0A395GM42_9EURO</name>
<dbReference type="EMBL" id="KZ824473">
    <property type="protein sequence ID" value="RAK96581.1"/>
    <property type="molecule type" value="Genomic_DNA"/>
</dbReference>